<keyword evidence="4" id="KW-0067">ATP-binding</keyword>
<dbReference type="InterPro" id="IPR003439">
    <property type="entry name" value="ABC_transporter-like_ATP-bd"/>
</dbReference>
<dbReference type="SMART" id="SM00382">
    <property type="entry name" value="AAA"/>
    <property type="match status" value="1"/>
</dbReference>
<dbReference type="InterPro" id="IPR027417">
    <property type="entry name" value="P-loop_NTPase"/>
</dbReference>
<dbReference type="InterPro" id="IPR003593">
    <property type="entry name" value="AAA+_ATPase"/>
</dbReference>
<dbReference type="AlphaFoldDB" id="A0A806KGP1"/>
<evidence type="ECO:0000256" key="1">
    <source>
        <dbReference type="ARBA" id="ARBA00005417"/>
    </source>
</evidence>
<dbReference type="PROSITE" id="PS00211">
    <property type="entry name" value="ABC_TRANSPORTER_1"/>
    <property type="match status" value="1"/>
</dbReference>
<proteinExistence type="inferred from homology"/>
<dbReference type="InterPro" id="IPR015856">
    <property type="entry name" value="ABC_transpr_CbiO/EcfA_su"/>
</dbReference>
<accession>A0A806KGP1</accession>
<dbReference type="PROSITE" id="PS50893">
    <property type="entry name" value="ABC_TRANSPORTER_2"/>
    <property type="match status" value="1"/>
</dbReference>
<keyword evidence="3" id="KW-0547">Nucleotide-binding</keyword>
<dbReference type="Gene3D" id="3.40.50.300">
    <property type="entry name" value="P-loop containing nucleotide triphosphate hydrolases"/>
    <property type="match status" value="1"/>
</dbReference>
<evidence type="ECO:0000256" key="3">
    <source>
        <dbReference type="ARBA" id="ARBA00022741"/>
    </source>
</evidence>
<organism evidence="6">
    <name type="scientific">uncultured bacterium contig00146</name>
    <dbReference type="NCBI Taxonomy" id="1181586"/>
    <lineage>
        <taxon>Bacteria</taxon>
        <taxon>environmental samples</taxon>
    </lineage>
</organism>
<dbReference type="InterPro" id="IPR050095">
    <property type="entry name" value="ECF_ABC_transporter_ATP-bd"/>
</dbReference>
<dbReference type="GO" id="GO:0043190">
    <property type="term" value="C:ATP-binding cassette (ABC) transporter complex"/>
    <property type="evidence" value="ECO:0007669"/>
    <property type="project" value="TreeGrafter"/>
</dbReference>
<reference evidence="6" key="1">
    <citation type="submission" date="2012-03" db="EMBL/GenBank/DDBJ databases">
        <title>Functional metagenomics reveals considerable lignocellulase gene clusters in the gut microbiome of a wood-feeding higher termite.</title>
        <authorList>
            <person name="Liu N."/>
        </authorList>
    </citation>
    <scope>NUCLEOTIDE SEQUENCE</scope>
</reference>
<keyword evidence="2" id="KW-0813">Transport</keyword>
<dbReference type="PANTHER" id="PTHR43553:SF24">
    <property type="entry name" value="ENERGY-COUPLING FACTOR TRANSPORTER ATP-BINDING PROTEIN ECFA1"/>
    <property type="match status" value="1"/>
</dbReference>
<dbReference type="SUPFAM" id="SSF52540">
    <property type="entry name" value="P-loop containing nucleoside triphosphate hydrolases"/>
    <property type="match status" value="1"/>
</dbReference>
<dbReference type="PANTHER" id="PTHR43553">
    <property type="entry name" value="HEAVY METAL TRANSPORTER"/>
    <property type="match status" value="1"/>
</dbReference>
<dbReference type="CDD" id="cd03225">
    <property type="entry name" value="ABC_cobalt_CbiO_domain1"/>
    <property type="match status" value="1"/>
</dbReference>
<evidence type="ECO:0000256" key="2">
    <source>
        <dbReference type="ARBA" id="ARBA00022448"/>
    </source>
</evidence>
<dbReference type="GO" id="GO:0042626">
    <property type="term" value="F:ATPase-coupled transmembrane transporter activity"/>
    <property type="evidence" value="ECO:0007669"/>
    <property type="project" value="TreeGrafter"/>
</dbReference>
<dbReference type="GO" id="GO:0005524">
    <property type="term" value="F:ATP binding"/>
    <property type="evidence" value="ECO:0007669"/>
    <property type="project" value="UniProtKB-KW"/>
</dbReference>
<comment type="similarity">
    <text evidence="1">Belongs to the ABC transporter superfamily.</text>
</comment>
<feature type="domain" description="ABC transporter" evidence="5">
    <location>
        <begin position="2"/>
        <end position="230"/>
    </location>
</feature>
<dbReference type="InterPro" id="IPR017871">
    <property type="entry name" value="ABC_transporter-like_CS"/>
</dbReference>
<dbReference type="GO" id="GO:0016887">
    <property type="term" value="F:ATP hydrolysis activity"/>
    <property type="evidence" value="ECO:0007669"/>
    <property type="project" value="InterPro"/>
</dbReference>
<dbReference type="EMBL" id="JQ844248">
    <property type="protein sequence ID" value="AGS53767.1"/>
    <property type="molecule type" value="Genomic_DNA"/>
</dbReference>
<protein>
    <submittedName>
        <fullName evidence="6">ABC transporter related protein</fullName>
    </submittedName>
</protein>
<evidence type="ECO:0000313" key="6">
    <source>
        <dbReference type="EMBL" id="AGS53767.1"/>
    </source>
</evidence>
<evidence type="ECO:0000259" key="5">
    <source>
        <dbReference type="PROSITE" id="PS50893"/>
    </source>
</evidence>
<name>A0A806KGP1_9BACT</name>
<sequence>MLIVKDLSVEYADGKRAVDSVSLALAPGESVALVGANGAGKTTLLLALVGVLAAKSGEVFLDELALVKKTAPEFRARIGLVFQNPDDQLFMPNVFEDVAFGPRSFGHGEEETKERVENALDRLQISHLRDRSPLKLSGGEKRLAAIATVLSMQPEYMLFDEPTAYLDPRARRNLRRIVNDLPQGKLIATHDLTFAADTCSRVVMLKDGAVVADGGIDCLKDEGLLEAAGL</sequence>
<evidence type="ECO:0000256" key="4">
    <source>
        <dbReference type="ARBA" id="ARBA00022840"/>
    </source>
</evidence>
<dbReference type="Pfam" id="PF00005">
    <property type="entry name" value="ABC_tran"/>
    <property type="match status" value="1"/>
</dbReference>